<dbReference type="Pfam" id="PF13458">
    <property type="entry name" value="Peripla_BP_6"/>
    <property type="match status" value="1"/>
</dbReference>
<sequence length="370" mass="39535">MISSIKKISFTLAMTLLCGTYVSSAQAEPVSIGAVIPLSGASATIGADQLRGIEIATEEVNAKGGVLGQPLKVIVEDSGGRPPSALDAARKLVTVNNVPLVIGEYSSGNTLPIGQYLVQQKRIHLNPASTSGLLRDLGEGHFSLVGLDHVTTKFAADDIMAQGWRKAVIIAPNNAFGQGVIEQFTKHFKAAGGQVLASIAYPEGQTTYRRELQQLAQAKPDVFVYSAYSREGAVINREASELGLNETPWYGYLLSMSTADSDPKTKQGQYGLEVNYIGPNGGAYQDAYKKKYGEDFRTTWNGYTYDAVKIAAAAINKAGSTDPAAIGAALKELGKGYEGATGQITFDANRMRDSQPYLKMKVDNGKLVLR</sequence>
<name>A0A235HAA3_AZOBR</name>
<dbReference type="SUPFAM" id="SSF53822">
    <property type="entry name" value="Periplasmic binding protein-like I"/>
    <property type="match status" value="1"/>
</dbReference>
<feature type="signal peptide" evidence="4">
    <location>
        <begin position="1"/>
        <end position="27"/>
    </location>
</feature>
<gene>
    <name evidence="6" type="ORF">CHT98_21105</name>
</gene>
<dbReference type="CDD" id="cd06346">
    <property type="entry name" value="PBP1_ABC_ligand_binding-like"/>
    <property type="match status" value="1"/>
</dbReference>
<keyword evidence="3" id="KW-0029">Amino-acid transport</keyword>
<dbReference type="GO" id="GO:0006865">
    <property type="term" value="P:amino acid transport"/>
    <property type="evidence" value="ECO:0007669"/>
    <property type="project" value="UniProtKB-KW"/>
</dbReference>
<evidence type="ECO:0000256" key="4">
    <source>
        <dbReference type="SAM" id="SignalP"/>
    </source>
</evidence>
<dbReference type="Gene3D" id="3.40.50.2300">
    <property type="match status" value="2"/>
</dbReference>
<evidence type="ECO:0000313" key="6">
    <source>
        <dbReference type="EMBL" id="OYD82444.1"/>
    </source>
</evidence>
<accession>A0A235HAA3</accession>
<comment type="similarity">
    <text evidence="1">Belongs to the leucine-binding protein family.</text>
</comment>
<proteinExistence type="inferred from homology"/>
<protein>
    <submittedName>
        <fullName evidence="6">Amino acid ABC transporter</fullName>
    </submittedName>
</protein>
<organism evidence="6 7">
    <name type="scientific">Azospirillum brasilense</name>
    <dbReference type="NCBI Taxonomy" id="192"/>
    <lineage>
        <taxon>Bacteria</taxon>
        <taxon>Pseudomonadati</taxon>
        <taxon>Pseudomonadota</taxon>
        <taxon>Alphaproteobacteria</taxon>
        <taxon>Rhodospirillales</taxon>
        <taxon>Azospirillaceae</taxon>
        <taxon>Azospirillum</taxon>
    </lineage>
</organism>
<dbReference type="InterPro" id="IPR028082">
    <property type="entry name" value="Peripla_BP_I"/>
</dbReference>
<dbReference type="EMBL" id="NOWT01000022">
    <property type="protein sequence ID" value="OYD82444.1"/>
    <property type="molecule type" value="Genomic_DNA"/>
</dbReference>
<dbReference type="PANTHER" id="PTHR30483:SF6">
    <property type="entry name" value="PERIPLASMIC BINDING PROTEIN OF ABC TRANSPORTER FOR NATURAL AMINO ACIDS"/>
    <property type="match status" value="1"/>
</dbReference>
<keyword evidence="2 4" id="KW-0732">Signal</keyword>
<dbReference type="InterPro" id="IPR028081">
    <property type="entry name" value="Leu-bd"/>
</dbReference>
<evidence type="ECO:0000256" key="2">
    <source>
        <dbReference type="ARBA" id="ARBA00022729"/>
    </source>
</evidence>
<dbReference type="Proteomes" id="UP000215367">
    <property type="component" value="Unassembled WGS sequence"/>
</dbReference>
<feature type="chain" id="PRO_5012014387" evidence="4">
    <location>
        <begin position="28"/>
        <end position="370"/>
    </location>
</feature>
<keyword evidence="6" id="KW-0614">Plasmid</keyword>
<evidence type="ECO:0000313" key="7">
    <source>
        <dbReference type="Proteomes" id="UP000215367"/>
    </source>
</evidence>
<dbReference type="AlphaFoldDB" id="A0A235HAA3"/>
<dbReference type="InterPro" id="IPR051010">
    <property type="entry name" value="BCAA_transport"/>
</dbReference>
<evidence type="ECO:0000256" key="3">
    <source>
        <dbReference type="ARBA" id="ARBA00022970"/>
    </source>
</evidence>
<keyword evidence="3" id="KW-0813">Transport</keyword>
<feature type="domain" description="Leucine-binding protein" evidence="5">
    <location>
        <begin position="29"/>
        <end position="365"/>
    </location>
</feature>
<evidence type="ECO:0000259" key="5">
    <source>
        <dbReference type="Pfam" id="PF13458"/>
    </source>
</evidence>
<reference evidence="6 7" key="1">
    <citation type="submission" date="2017-07" db="EMBL/GenBank/DDBJ databases">
        <title>Whole genome sequence of Azospirillum brasilense 2A1, a potential biofertilizer strain.</title>
        <authorList>
            <person name="Fontana C.A."/>
            <person name="Toffoli L.M."/>
            <person name="Salazar S.M."/>
            <person name="Puglisi E."/>
            <person name="Pedraza R."/>
            <person name="Bassi D."/>
            <person name="Cocconcelli P.S."/>
        </authorList>
    </citation>
    <scope>NUCLEOTIDE SEQUENCE [LARGE SCALE GENOMIC DNA]</scope>
    <source>
        <strain evidence="6 7">2A1</strain>
        <plasmid evidence="6">unnamed</plasmid>
    </source>
</reference>
<evidence type="ECO:0000256" key="1">
    <source>
        <dbReference type="ARBA" id="ARBA00010062"/>
    </source>
</evidence>
<comment type="caution">
    <text evidence="6">The sequence shown here is derived from an EMBL/GenBank/DDBJ whole genome shotgun (WGS) entry which is preliminary data.</text>
</comment>
<dbReference type="PANTHER" id="PTHR30483">
    <property type="entry name" value="LEUCINE-SPECIFIC-BINDING PROTEIN"/>
    <property type="match status" value="1"/>
</dbReference>
<geneLocation type="plasmid" evidence="6">
    <name>unnamed</name>
</geneLocation>